<dbReference type="RefSeq" id="WP_025912686.1">
    <property type="nucleotide sequence ID" value="NZ_AP022465.1"/>
</dbReference>
<evidence type="ECO:0000256" key="1">
    <source>
        <dbReference type="ARBA" id="ARBA00004561"/>
    </source>
</evidence>
<dbReference type="PANTHER" id="PTHR33420">
    <property type="entry name" value="FIMBRIAL SUBUNIT ELFA-RELATED"/>
    <property type="match status" value="1"/>
</dbReference>
<keyword evidence="4" id="KW-0281">Fimbrium</keyword>
<gene>
    <name evidence="7" type="ORF">ABF77_20645</name>
</gene>
<reference evidence="7 8" key="1">
    <citation type="submission" date="2015-06" db="EMBL/GenBank/DDBJ databases">
        <authorList>
            <person name="Adams M."/>
            <person name="Sutton G."/>
            <person name="Nelson K."/>
            <person name="Bonomo R."/>
            <person name="McCorrison J."/>
            <person name="Sanka R."/>
            <person name="Brinkac L."/>
            <person name="Nierman W."/>
        </authorList>
    </citation>
    <scope>NUCLEOTIDE SEQUENCE [LARGE SCALE GENOMIC DNA]</scope>
    <source>
        <strain evidence="7 8">GN02692</strain>
    </source>
</reference>
<dbReference type="Gene3D" id="2.60.40.1090">
    <property type="entry name" value="Fimbrial-type adhesion domain"/>
    <property type="match status" value="1"/>
</dbReference>
<dbReference type="KEGG" id="ern:BFV67_05430"/>
<evidence type="ECO:0000256" key="4">
    <source>
        <dbReference type="ARBA" id="ARBA00023263"/>
    </source>
</evidence>
<dbReference type="SUPFAM" id="SSF49401">
    <property type="entry name" value="Bacterial adhesins"/>
    <property type="match status" value="1"/>
</dbReference>
<dbReference type="EMBL" id="LEDI01000110">
    <property type="protein sequence ID" value="KLP90902.1"/>
    <property type="molecule type" value="Genomic_DNA"/>
</dbReference>
<dbReference type="InterPro" id="IPR050263">
    <property type="entry name" value="Bact_Fimbrial_Adh_Pro"/>
</dbReference>
<protein>
    <submittedName>
        <fullName evidence="7">Fimbrial protein</fullName>
    </submittedName>
</protein>
<accession>A0A1S2AZ12</accession>
<evidence type="ECO:0000313" key="7">
    <source>
        <dbReference type="EMBL" id="KLP90902.1"/>
    </source>
</evidence>
<keyword evidence="3 5" id="KW-0732">Signal</keyword>
<feature type="signal peptide" evidence="5">
    <location>
        <begin position="1"/>
        <end position="27"/>
    </location>
</feature>
<dbReference type="Pfam" id="PF00419">
    <property type="entry name" value="Fimbrial"/>
    <property type="match status" value="1"/>
</dbReference>
<comment type="similarity">
    <text evidence="2">Belongs to the fimbrial protein family.</text>
</comment>
<dbReference type="GO" id="GO:0043709">
    <property type="term" value="P:cell adhesion involved in single-species biofilm formation"/>
    <property type="evidence" value="ECO:0007669"/>
    <property type="project" value="TreeGrafter"/>
</dbReference>
<name>A0A0F1EKW7_9ENTR</name>
<sequence>MQTKVTRVIRNVLTAAAVSGITFAAQAADGKINFTGTILDSACTIESSTANQTVNLGKIPKSSFSAAGSVAAATRFSIMLNNCPAAVTSASIKFDGTADSSDTSILALNSDQTAKGVGVAFYEEDGITAIPLATQSKSITLDTSAGEDAANSNKMTFVAKYKATQAAVVAGTANATSDFTITYQ</sequence>
<dbReference type="InterPro" id="IPR000259">
    <property type="entry name" value="Adhesion_dom_fimbrial"/>
</dbReference>
<dbReference type="InterPro" id="IPR036937">
    <property type="entry name" value="Adhesion_dom_fimbrial_sf"/>
</dbReference>
<dbReference type="OrthoDB" id="6466381at2"/>
<feature type="chain" id="PRO_5044365813" evidence="5">
    <location>
        <begin position="28"/>
        <end position="184"/>
    </location>
</feature>
<feature type="domain" description="Fimbrial-type adhesion" evidence="6">
    <location>
        <begin position="32"/>
        <end position="184"/>
    </location>
</feature>
<dbReference type="KEGG" id="ecls:LI67_006700"/>
<evidence type="ECO:0000256" key="3">
    <source>
        <dbReference type="ARBA" id="ARBA00022729"/>
    </source>
</evidence>
<proteinExistence type="inferred from homology"/>
<dbReference type="GO" id="GO:0009289">
    <property type="term" value="C:pilus"/>
    <property type="evidence" value="ECO:0007669"/>
    <property type="project" value="UniProtKB-SubCell"/>
</dbReference>
<dbReference type="AlphaFoldDB" id="A0A0F1EKW7"/>
<dbReference type="Proteomes" id="UP000036013">
    <property type="component" value="Unassembled WGS sequence"/>
</dbReference>
<evidence type="ECO:0000313" key="8">
    <source>
        <dbReference type="Proteomes" id="UP000036013"/>
    </source>
</evidence>
<accession>A0A155ZY03</accession>
<accession>A0A0F1EKW7</accession>
<evidence type="ECO:0000256" key="2">
    <source>
        <dbReference type="ARBA" id="ARBA00006671"/>
    </source>
</evidence>
<evidence type="ECO:0000259" key="6">
    <source>
        <dbReference type="Pfam" id="PF00419"/>
    </source>
</evidence>
<dbReference type="GeneID" id="45794777"/>
<evidence type="ECO:0000256" key="5">
    <source>
        <dbReference type="SAM" id="SignalP"/>
    </source>
</evidence>
<dbReference type="InterPro" id="IPR008966">
    <property type="entry name" value="Adhesion_dom_sf"/>
</dbReference>
<comment type="caution">
    <text evidence="7">The sequence shown here is derived from an EMBL/GenBank/DDBJ whole genome shotgun (WGS) entry which is preliminary data.</text>
</comment>
<comment type="subcellular location">
    <subcellularLocation>
        <location evidence="1">Fimbrium</location>
    </subcellularLocation>
</comment>
<dbReference type="PANTHER" id="PTHR33420:SF3">
    <property type="entry name" value="FIMBRIAL SUBUNIT ELFA"/>
    <property type="match status" value="1"/>
</dbReference>
<organism evidence="7 8">
    <name type="scientific">Enterobacter roggenkampii</name>
    <dbReference type="NCBI Taxonomy" id="1812935"/>
    <lineage>
        <taxon>Bacteria</taxon>
        <taxon>Pseudomonadati</taxon>
        <taxon>Pseudomonadota</taxon>
        <taxon>Gammaproteobacteria</taxon>
        <taxon>Enterobacterales</taxon>
        <taxon>Enterobacteriaceae</taxon>
        <taxon>Enterobacter</taxon>
        <taxon>Enterobacter cloacae complex</taxon>
    </lineage>
</organism>